<proteinExistence type="predicted"/>
<dbReference type="PROSITE" id="PS50943">
    <property type="entry name" value="HTH_CROC1"/>
    <property type="match status" value="1"/>
</dbReference>
<gene>
    <name evidence="2" type="ORF">H8Z76_13075</name>
</gene>
<keyword evidence="3" id="KW-1185">Reference proteome</keyword>
<dbReference type="InterPro" id="IPR010982">
    <property type="entry name" value="Lambda_DNA-bd_dom_sf"/>
</dbReference>
<dbReference type="RefSeq" id="WP_176924634.1">
    <property type="nucleotide sequence ID" value="NZ_JACOQH010000013.1"/>
</dbReference>
<reference evidence="2 3" key="1">
    <citation type="submission" date="2020-08" db="EMBL/GenBank/DDBJ databases">
        <title>Genome public.</title>
        <authorList>
            <person name="Liu C."/>
            <person name="Sun Q."/>
        </authorList>
    </citation>
    <scope>NUCLEOTIDE SEQUENCE [LARGE SCALE GENOMIC DNA]</scope>
    <source>
        <strain evidence="2 3">BX0805</strain>
    </source>
</reference>
<evidence type="ECO:0000313" key="3">
    <source>
        <dbReference type="Proteomes" id="UP000621540"/>
    </source>
</evidence>
<dbReference type="EMBL" id="JACOQH010000013">
    <property type="protein sequence ID" value="MBC5754915.1"/>
    <property type="molecule type" value="Genomic_DNA"/>
</dbReference>
<dbReference type="InterPro" id="IPR001387">
    <property type="entry name" value="Cro/C1-type_HTH"/>
</dbReference>
<dbReference type="Pfam" id="PF13443">
    <property type="entry name" value="HTH_26"/>
    <property type="match status" value="1"/>
</dbReference>
<dbReference type="Gene3D" id="1.10.260.40">
    <property type="entry name" value="lambda repressor-like DNA-binding domains"/>
    <property type="match status" value="1"/>
</dbReference>
<evidence type="ECO:0000313" key="2">
    <source>
        <dbReference type="EMBL" id="MBC5754915.1"/>
    </source>
</evidence>
<organism evidence="2 3">
    <name type="scientific">Roseburia yibonii</name>
    <dbReference type="NCBI Taxonomy" id="2763063"/>
    <lineage>
        <taxon>Bacteria</taxon>
        <taxon>Bacillati</taxon>
        <taxon>Bacillota</taxon>
        <taxon>Clostridia</taxon>
        <taxon>Lachnospirales</taxon>
        <taxon>Lachnospiraceae</taxon>
        <taxon>Roseburia</taxon>
    </lineage>
</organism>
<feature type="domain" description="HTH cro/C1-type" evidence="1">
    <location>
        <begin position="9"/>
        <end position="60"/>
    </location>
</feature>
<name>A0ABR7IDC9_9FIRM</name>
<protein>
    <submittedName>
        <fullName evidence="2">Helix-turn-helix transcriptional regulator</fullName>
    </submittedName>
</protein>
<dbReference type="SUPFAM" id="SSF47413">
    <property type="entry name" value="lambda repressor-like DNA-binding domains"/>
    <property type="match status" value="1"/>
</dbReference>
<sequence length="65" mass="7528">MISYKPLFRLLLEKDMTKTQLREAVGFGTVALAKMSKNEYISLETIDKICDYFNCNIDDVIEHLP</sequence>
<evidence type="ECO:0000259" key="1">
    <source>
        <dbReference type="PROSITE" id="PS50943"/>
    </source>
</evidence>
<comment type="caution">
    <text evidence="2">The sequence shown here is derived from an EMBL/GenBank/DDBJ whole genome shotgun (WGS) entry which is preliminary data.</text>
</comment>
<accession>A0ABR7IDC9</accession>
<dbReference type="Proteomes" id="UP000621540">
    <property type="component" value="Unassembled WGS sequence"/>
</dbReference>